<dbReference type="PANTHER" id="PTHR47331">
    <property type="entry name" value="PHD-TYPE DOMAIN-CONTAINING PROTEIN"/>
    <property type="match status" value="1"/>
</dbReference>
<protein>
    <submittedName>
        <fullName evidence="3">Uncharacterized protein LOC102802836</fullName>
    </submittedName>
</protein>
<dbReference type="InterPro" id="IPR040676">
    <property type="entry name" value="DUF5641"/>
</dbReference>
<keyword evidence="2" id="KW-1185">Reference proteome</keyword>
<dbReference type="PANTHER" id="PTHR47331:SF1">
    <property type="entry name" value="GAG-LIKE PROTEIN"/>
    <property type="match status" value="1"/>
</dbReference>
<feature type="domain" description="Integrase catalytic" evidence="1">
    <location>
        <begin position="152"/>
        <end position="338"/>
    </location>
</feature>
<organism evidence="2 3">
    <name type="scientific">Saccoglossus kowalevskii</name>
    <name type="common">Acorn worm</name>
    <dbReference type="NCBI Taxonomy" id="10224"/>
    <lineage>
        <taxon>Eukaryota</taxon>
        <taxon>Metazoa</taxon>
        <taxon>Hemichordata</taxon>
        <taxon>Enteropneusta</taxon>
        <taxon>Harrimaniidae</taxon>
        <taxon>Saccoglossus</taxon>
    </lineage>
</organism>
<dbReference type="GeneID" id="102802836"/>
<gene>
    <name evidence="3" type="primary">LOC102802836</name>
</gene>
<dbReference type="Gene3D" id="3.30.420.10">
    <property type="entry name" value="Ribonuclease H-like superfamily/Ribonuclease H"/>
    <property type="match status" value="1"/>
</dbReference>
<evidence type="ECO:0000313" key="3">
    <source>
        <dbReference type="RefSeq" id="XP_006811382.1"/>
    </source>
</evidence>
<evidence type="ECO:0000259" key="1">
    <source>
        <dbReference type="PROSITE" id="PS50994"/>
    </source>
</evidence>
<dbReference type="SUPFAM" id="SSF53098">
    <property type="entry name" value="Ribonuclease H-like"/>
    <property type="match status" value="1"/>
</dbReference>
<sequence length="457" mass="52424">MLTTQDLQIAERVIIEFEQKEAFPEEIASLQIKGKTVKRSSSIYKLDPFLGSDNLVRVGGRLGNAMLSDEAKPPLILPKGSHVSELVLCEIHEDGGHFGRAYILSKLRERYWIVHANSAARRMIHKCVICKRHRAKVTEQKMADLPAARLKTGEPPFTRVGVDYFGPILIKQRRSIVKRYGVIFTCLAIRAVHIEKADSLDTSSYINALRRFIARRGPVREMLSDNGTNFVGANRELKEEIGNWNQSQIQGFLLRKGIDWKFNPPAGSHFGGVWERQIRTIRQILQGITKQQQLDDENLQTLLCEVEHIINSRPITKPSDDAKDDGPLTPNILLMMKGISLSPCLSETTDLYARKRWRQVQYMSDMFWKRWVKEYLSSLQKRQKWLKSKPNLTVGDIVLIREETTPRCAWPLGRIIKVMPDKKGLVRRVLLKTGHNELERPYDKLCVILEAEQTNPL</sequence>
<dbReference type="RefSeq" id="XP_006811382.1">
    <property type="nucleotide sequence ID" value="XM_006811319.1"/>
</dbReference>
<dbReference type="Pfam" id="PF17921">
    <property type="entry name" value="Integrase_H2C2"/>
    <property type="match status" value="1"/>
</dbReference>
<dbReference type="Pfam" id="PF18701">
    <property type="entry name" value="DUF5641"/>
    <property type="match status" value="1"/>
</dbReference>
<dbReference type="Proteomes" id="UP000694865">
    <property type="component" value="Unplaced"/>
</dbReference>
<dbReference type="Gene3D" id="1.10.340.70">
    <property type="match status" value="1"/>
</dbReference>
<dbReference type="InterPro" id="IPR041588">
    <property type="entry name" value="Integrase_H2C2"/>
</dbReference>
<name>A0ABM0LUE1_SACKO</name>
<dbReference type="PROSITE" id="PS50994">
    <property type="entry name" value="INTEGRASE"/>
    <property type="match status" value="1"/>
</dbReference>
<dbReference type="InterPro" id="IPR036397">
    <property type="entry name" value="RNaseH_sf"/>
</dbReference>
<dbReference type="InterPro" id="IPR012337">
    <property type="entry name" value="RNaseH-like_sf"/>
</dbReference>
<accession>A0ABM0LUE1</accession>
<dbReference type="InterPro" id="IPR001584">
    <property type="entry name" value="Integrase_cat-core"/>
</dbReference>
<reference evidence="3" key="1">
    <citation type="submission" date="2025-08" db="UniProtKB">
        <authorList>
            <consortium name="RefSeq"/>
        </authorList>
    </citation>
    <scope>IDENTIFICATION</scope>
    <source>
        <tissue evidence="3">Testes</tissue>
    </source>
</reference>
<proteinExistence type="predicted"/>
<evidence type="ECO:0000313" key="2">
    <source>
        <dbReference type="Proteomes" id="UP000694865"/>
    </source>
</evidence>